<dbReference type="InterPro" id="IPR029044">
    <property type="entry name" value="Nucleotide-diphossugar_trans"/>
</dbReference>
<dbReference type="Gene3D" id="3.90.550.10">
    <property type="entry name" value="Spore Coat Polysaccharide Biosynthesis Protein SpsA, Chain A"/>
    <property type="match status" value="1"/>
</dbReference>
<dbReference type="PANTHER" id="PTHR43646:SF2">
    <property type="entry name" value="GLYCOSYLTRANSFERASE 2-LIKE DOMAIN-CONTAINING PROTEIN"/>
    <property type="match status" value="1"/>
</dbReference>
<feature type="compositionally biased region" description="Basic and acidic residues" evidence="10">
    <location>
        <begin position="1"/>
        <end position="13"/>
    </location>
</feature>
<evidence type="ECO:0000256" key="1">
    <source>
        <dbReference type="ARBA" id="ARBA00004236"/>
    </source>
</evidence>
<evidence type="ECO:0000256" key="5">
    <source>
        <dbReference type="ARBA" id="ARBA00023136"/>
    </source>
</evidence>
<reference evidence="12 13" key="1">
    <citation type="submission" date="2021-06" db="EMBL/GenBank/DDBJ databases">
        <title>Genome-based taxonomic framework of Microbacterium strains isolated from marine environment, the description of four new species and reclassification of four preexisting species.</title>
        <authorList>
            <person name="Lee S.D."/>
            <person name="Kim S.-M."/>
            <person name="Byeon Y.-S."/>
            <person name="Yang H.L."/>
            <person name="Kim I.S."/>
        </authorList>
    </citation>
    <scope>NUCLEOTIDE SEQUENCE [LARGE SCALE GENOMIC DNA]</scope>
    <source>
        <strain evidence="12 13">KACC 20514</strain>
    </source>
</reference>
<comment type="function">
    <text evidence="6">Catalyzes the glycosylation of 4,4'-diaponeurosporenoate, i.e. the esterification of glucose at the C1'' position with the carboxyl group of 4,4'-diaponeurosporenic acid, to form glycosyl-4,4'-diaponeurosporenoate. This is a step in the biosynthesis of staphyloxanthin, an orange pigment present in most staphylococci strains.</text>
</comment>
<dbReference type="GO" id="GO:0016757">
    <property type="term" value="F:glycosyltransferase activity"/>
    <property type="evidence" value="ECO:0007669"/>
    <property type="project" value="UniProtKB-KW"/>
</dbReference>
<dbReference type="InterPro" id="IPR001173">
    <property type="entry name" value="Glyco_trans_2-like"/>
</dbReference>
<dbReference type="GO" id="GO:0005886">
    <property type="term" value="C:plasma membrane"/>
    <property type="evidence" value="ECO:0007669"/>
    <property type="project" value="UniProtKB-SubCell"/>
</dbReference>
<evidence type="ECO:0000256" key="4">
    <source>
        <dbReference type="ARBA" id="ARBA00022679"/>
    </source>
</evidence>
<evidence type="ECO:0000256" key="6">
    <source>
        <dbReference type="ARBA" id="ARBA00037281"/>
    </source>
</evidence>
<sequence>MAERRGAHREGLRARGLQSVPRPVGRARDGNAAVIATSVHVVIPVHNEEDLLQSCLDAVRGASARACALGIDVHTVVVLDACTDRSALIARRYPVEIIEIDAGRVGRARRIGTDAALHRADEETRAWVAHTDADSIVPGNWITHQVALSAGGSDVMIGTVRPDFADLTLRHVEHWRATHTPGRPNGHVHGANLGFRAGVYRHVGGFAEVPEHEDVTFVAAARAAGFVLTASDVAEVMTSGRFVGRTPGGYAGYLAAQKEMLESGVA</sequence>
<dbReference type="Proteomes" id="UP001183582">
    <property type="component" value="Unassembled WGS sequence"/>
</dbReference>
<name>A0AAJ2HHU5_9MICO</name>
<dbReference type="AlphaFoldDB" id="A0AAJ2HHU5"/>
<feature type="region of interest" description="Disordered" evidence="10">
    <location>
        <begin position="1"/>
        <end position="25"/>
    </location>
</feature>
<comment type="similarity">
    <text evidence="8">Belongs to the glycosyltransferase 2 family. CrtQ subfamily.</text>
</comment>
<comment type="caution">
    <text evidence="12">The sequence shown here is derived from an EMBL/GenBank/DDBJ whole genome shotgun (WGS) entry which is preliminary data.</text>
</comment>
<protein>
    <recommendedName>
        <fullName evidence="9">4,4'-diaponeurosporenoate glycosyltransferase</fullName>
    </recommendedName>
</protein>
<keyword evidence="4 12" id="KW-0808">Transferase</keyword>
<evidence type="ECO:0000256" key="8">
    <source>
        <dbReference type="ARBA" id="ARBA00038120"/>
    </source>
</evidence>
<keyword evidence="3 12" id="KW-0328">Glycosyltransferase</keyword>
<dbReference type="Pfam" id="PF00535">
    <property type="entry name" value="Glycos_transf_2"/>
    <property type="match status" value="1"/>
</dbReference>
<feature type="domain" description="Glycosyltransferase 2-like" evidence="11">
    <location>
        <begin position="41"/>
        <end position="175"/>
    </location>
</feature>
<gene>
    <name evidence="12" type="ORF">KZC50_12830</name>
</gene>
<keyword evidence="2" id="KW-1003">Cell membrane</keyword>
<evidence type="ECO:0000256" key="9">
    <source>
        <dbReference type="ARBA" id="ARBA00040345"/>
    </source>
</evidence>
<evidence type="ECO:0000256" key="10">
    <source>
        <dbReference type="SAM" id="MobiDB-lite"/>
    </source>
</evidence>
<proteinExistence type="inferred from homology"/>
<evidence type="ECO:0000256" key="7">
    <source>
        <dbReference type="ARBA" id="ARBA00037904"/>
    </source>
</evidence>
<comment type="pathway">
    <text evidence="7">Carotenoid biosynthesis; staphyloxanthin biosynthesis; staphyloxanthin from farnesyl diphosphate: step 4/5.</text>
</comment>
<evidence type="ECO:0000256" key="3">
    <source>
        <dbReference type="ARBA" id="ARBA00022676"/>
    </source>
</evidence>
<dbReference type="EMBL" id="JAHWXH010000003">
    <property type="protein sequence ID" value="MDS0246481.1"/>
    <property type="molecule type" value="Genomic_DNA"/>
</dbReference>
<keyword evidence="5" id="KW-0472">Membrane</keyword>
<accession>A0AAJ2HHU5</accession>
<dbReference type="SUPFAM" id="SSF53448">
    <property type="entry name" value="Nucleotide-diphospho-sugar transferases"/>
    <property type="match status" value="1"/>
</dbReference>
<comment type="subcellular location">
    <subcellularLocation>
        <location evidence="1">Cell membrane</location>
    </subcellularLocation>
</comment>
<organism evidence="12 13">
    <name type="scientific">Microbacterium aurantiacum</name>
    <dbReference type="NCBI Taxonomy" id="162393"/>
    <lineage>
        <taxon>Bacteria</taxon>
        <taxon>Bacillati</taxon>
        <taxon>Actinomycetota</taxon>
        <taxon>Actinomycetes</taxon>
        <taxon>Micrococcales</taxon>
        <taxon>Microbacteriaceae</taxon>
        <taxon>Microbacterium</taxon>
    </lineage>
</organism>
<evidence type="ECO:0000313" key="12">
    <source>
        <dbReference type="EMBL" id="MDS0246481.1"/>
    </source>
</evidence>
<evidence type="ECO:0000259" key="11">
    <source>
        <dbReference type="Pfam" id="PF00535"/>
    </source>
</evidence>
<evidence type="ECO:0000313" key="13">
    <source>
        <dbReference type="Proteomes" id="UP001183582"/>
    </source>
</evidence>
<evidence type="ECO:0000256" key="2">
    <source>
        <dbReference type="ARBA" id="ARBA00022475"/>
    </source>
</evidence>
<dbReference type="PANTHER" id="PTHR43646">
    <property type="entry name" value="GLYCOSYLTRANSFERASE"/>
    <property type="match status" value="1"/>
</dbReference>